<organism evidence="2 3">
    <name type="scientific">Lasius niger</name>
    <name type="common">Black garden ant</name>
    <dbReference type="NCBI Taxonomy" id="67767"/>
    <lineage>
        <taxon>Eukaryota</taxon>
        <taxon>Metazoa</taxon>
        <taxon>Ecdysozoa</taxon>
        <taxon>Arthropoda</taxon>
        <taxon>Hexapoda</taxon>
        <taxon>Insecta</taxon>
        <taxon>Pterygota</taxon>
        <taxon>Neoptera</taxon>
        <taxon>Endopterygota</taxon>
        <taxon>Hymenoptera</taxon>
        <taxon>Apocrita</taxon>
        <taxon>Aculeata</taxon>
        <taxon>Formicoidea</taxon>
        <taxon>Formicidae</taxon>
        <taxon>Formicinae</taxon>
        <taxon>Lasius</taxon>
        <taxon>Lasius</taxon>
    </lineage>
</organism>
<dbReference type="OrthoDB" id="7692914at2759"/>
<keyword evidence="3" id="KW-1185">Reference proteome</keyword>
<dbReference type="InterPro" id="IPR036397">
    <property type="entry name" value="RNaseH_sf"/>
</dbReference>
<dbReference type="AlphaFoldDB" id="A0A0J7JY66"/>
<dbReference type="Gene3D" id="3.30.420.10">
    <property type="entry name" value="Ribonuclease H-like superfamily/Ribonuclease H"/>
    <property type="match status" value="1"/>
</dbReference>
<dbReference type="Proteomes" id="UP000036403">
    <property type="component" value="Unassembled WGS sequence"/>
</dbReference>
<comment type="caution">
    <text evidence="2">The sequence shown here is derived from an EMBL/GenBank/DDBJ whole genome shotgun (WGS) entry which is preliminary data.</text>
</comment>
<sequence length="365" mass="43253">MANYTPTEVVDILITFGECGRNYRLTARTYAERFPNRRHPTDQQIINIERRSRNNPLHRERRRNRLHNNNDPRLLAVLAMVHQNPHISTRQIERELGIPQTTAHRLLRSVNYHPYHITLVQELSEADYVLRVQFCRWALEMLDQNPDFFSNVCFSDEATFISNGSLNRHNCHYWSPENPHWYREVLNQHRWSLYVWVGICNGQVIGPHFFERPINSPMYLEFLENDLPAYLENVPLAVRLNLWYQQDGAPAHYARIVRMFLNQRFPNRWIGRGGPVLWPPRSPDLNPLDFFLWGYVKDAVYSKAPTTRLNMMERIRRACEAITPLMLENVQRNFRCRLLLSLENNGAHFEHLLHAERADNNAILP</sequence>
<protein>
    <submittedName>
        <fullName evidence="2">Transposable element tc3 transposase</fullName>
    </submittedName>
</protein>
<dbReference type="GO" id="GO:0003676">
    <property type="term" value="F:nucleic acid binding"/>
    <property type="evidence" value="ECO:0007669"/>
    <property type="project" value="InterPro"/>
</dbReference>
<dbReference type="STRING" id="67767.A0A0J7JY66"/>
<dbReference type="EMBL" id="LBMM01021305">
    <property type="protein sequence ID" value="KMQ83108.1"/>
    <property type="molecule type" value="Genomic_DNA"/>
</dbReference>
<evidence type="ECO:0000259" key="1">
    <source>
        <dbReference type="Pfam" id="PF16087"/>
    </source>
</evidence>
<feature type="domain" description="DUF4817" evidence="1">
    <location>
        <begin position="8"/>
        <end position="53"/>
    </location>
</feature>
<accession>A0A0J7JY66</accession>
<dbReference type="PaxDb" id="67767-A0A0J7JY66"/>
<evidence type="ECO:0000313" key="3">
    <source>
        <dbReference type="Proteomes" id="UP000036403"/>
    </source>
</evidence>
<gene>
    <name evidence="2" type="ORF">RF55_20908</name>
</gene>
<dbReference type="PANTHER" id="PTHR47326">
    <property type="entry name" value="TRANSPOSABLE ELEMENT TC3 TRANSPOSASE-LIKE PROTEIN"/>
    <property type="match status" value="1"/>
</dbReference>
<evidence type="ECO:0000313" key="2">
    <source>
        <dbReference type="EMBL" id="KMQ83108.1"/>
    </source>
</evidence>
<name>A0A0J7JY66_LASNI</name>
<reference evidence="2 3" key="1">
    <citation type="submission" date="2015-04" db="EMBL/GenBank/DDBJ databases">
        <title>Lasius niger genome sequencing.</title>
        <authorList>
            <person name="Konorov E.A."/>
            <person name="Nikitin M.A."/>
            <person name="Kirill M.V."/>
            <person name="Chang P."/>
        </authorList>
    </citation>
    <scope>NUCLEOTIDE SEQUENCE [LARGE SCALE GENOMIC DNA]</scope>
    <source>
        <tissue evidence="2">Whole</tissue>
    </source>
</reference>
<dbReference type="Pfam" id="PF16087">
    <property type="entry name" value="DUF4817"/>
    <property type="match status" value="1"/>
</dbReference>
<proteinExistence type="predicted"/>
<dbReference type="PANTHER" id="PTHR47326:SF1">
    <property type="entry name" value="HTH PSQ-TYPE DOMAIN-CONTAINING PROTEIN"/>
    <property type="match status" value="1"/>
</dbReference>
<dbReference type="InterPro" id="IPR032135">
    <property type="entry name" value="DUF4817"/>
</dbReference>